<dbReference type="Proteomes" id="UP000192923">
    <property type="component" value="Unassembled WGS sequence"/>
</dbReference>
<dbReference type="STRING" id="1760988.SAMN02949497_3173"/>
<dbReference type="Pfam" id="PF03963">
    <property type="entry name" value="FlgD"/>
    <property type="match status" value="1"/>
</dbReference>
<dbReference type="InterPro" id="IPR005648">
    <property type="entry name" value="FlgD"/>
</dbReference>
<comment type="function">
    <text evidence="4 5">Required for flagellar hook formation. May act as a scaffolding protein.</text>
</comment>
<dbReference type="Gene3D" id="2.30.30.910">
    <property type="match status" value="1"/>
</dbReference>
<keyword evidence="8" id="KW-0966">Cell projection</keyword>
<feature type="domain" description="FlgD/Vpr Ig-like" evidence="6">
    <location>
        <begin position="113"/>
        <end position="181"/>
    </location>
</feature>
<evidence type="ECO:0000259" key="7">
    <source>
        <dbReference type="Pfam" id="PF13861"/>
    </source>
</evidence>
<dbReference type="Gene3D" id="2.60.40.4070">
    <property type="match status" value="1"/>
</dbReference>
<dbReference type="EMBL" id="FXAM01000001">
    <property type="protein sequence ID" value="SMF95798.1"/>
    <property type="molecule type" value="Genomic_DNA"/>
</dbReference>
<reference evidence="8 9" key="1">
    <citation type="submission" date="2016-12" db="EMBL/GenBank/DDBJ databases">
        <authorList>
            <person name="Song W.-J."/>
            <person name="Kurnit D.M."/>
        </authorList>
    </citation>
    <scope>NUCLEOTIDE SEQUENCE [LARGE SCALE GENOMIC DNA]</scope>
    <source>
        <strain evidence="8 9">175</strain>
    </source>
</reference>
<evidence type="ECO:0000256" key="4">
    <source>
        <dbReference type="ARBA" id="ARBA00024746"/>
    </source>
</evidence>
<feature type="domain" description="FlgD Tudor-like" evidence="7">
    <location>
        <begin position="89"/>
        <end position="224"/>
    </location>
</feature>
<dbReference type="InterPro" id="IPR025965">
    <property type="entry name" value="FlgD/Vpr_Ig-like"/>
</dbReference>
<accession>A0A1Y6CYQ1</accession>
<evidence type="ECO:0000256" key="3">
    <source>
        <dbReference type="ARBA" id="ARBA00022795"/>
    </source>
</evidence>
<keyword evidence="9" id="KW-1185">Reference proteome</keyword>
<organism evidence="8 9">
    <name type="scientific">Methylomagnum ishizawai</name>
    <dbReference type="NCBI Taxonomy" id="1760988"/>
    <lineage>
        <taxon>Bacteria</taxon>
        <taxon>Pseudomonadati</taxon>
        <taxon>Pseudomonadota</taxon>
        <taxon>Gammaproteobacteria</taxon>
        <taxon>Methylococcales</taxon>
        <taxon>Methylococcaceae</taxon>
        <taxon>Methylomagnum</taxon>
    </lineage>
</organism>
<gene>
    <name evidence="8" type="ORF">SAMN02949497_3173</name>
</gene>
<dbReference type="InterPro" id="IPR025963">
    <property type="entry name" value="FLgD_Tudor"/>
</dbReference>
<evidence type="ECO:0000313" key="8">
    <source>
        <dbReference type="EMBL" id="SMF95798.1"/>
    </source>
</evidence>
<dbReference type="GO" id="GO:0044781">
    <property type="term" value="P:bacterial-type flagellum organization"/>
    <property type="evidence" value="ECO:0007669"/>
    <property type="project" value="UniProtKB-UniRule"/>
</dbReference>
<name>A0A1Y6CYQ1_9GAMM</name>
<evidence type="ECO:0000259" key="6">
    <source>
        <dbReference type="Pfam" id="PF13860"/>
    </source>
</evidence>
<keyword evidence="8" id="KW-0282">Flagellum</keyword>
<dbReference type="AlphaFoldDB" id="A0A1Y6CYQ1"/>
<evidence type="ECO:0000313" key="9">
    <source>
        <dbReference type="Proteomes" id="UP000192923"/>
    </source>
</evidence>
<evidence type="ECO:0000256" key="2">
    <source>
        <dbReference type="ARBA" id="ARBA00016013"/>
    </source>
</evidence>
<evidence type="ECO:0000256" key="5">
    <source>
        <dbReference type="RuleBase" id="RU362076"/>
    </source>
</evidence>
<proteinExistence type="inferred from homology"/>
<dbReference type="RefSeq" id="WP_085214324.1">
    <property type="nucleotide sequence ID" value="NZ_FXAM01000001.1"/>
</dbReference>
<comment type="similarity">
    <text evidence="1 5">Belongs to the FlgD family.</text>
</comment>
<keyword evidence="8" id="KW-0969">Cilium</keyword>
<keyword evidence="3 5" id="KW-1005">Bacterial flagellum biogenesis</keyword>
<dbReference type="OrthoDB" id="9785233at2"/>
<sequence length="227" mass="23196">MAVDTNTLQALGLSPAATAATSGTRTANNKLVSQDQFLKLMTAQLNNQNPMSPQDSTQFLSQMAQFSMVSGIQDLQSSFNSFSGAIQQNQSLSASNLVGHSASVASDKAMLPGNGTLKGEMVLPAAASAVTLRITDSNGTLMKVENLGPQSQGNLPFAWDGTQDGGGLAQPGLYTVKAEAVIGGQTTALTTQATAPVTGVTLGGAKGMQVELQGLGSYALSDIQSVN</sequence>
<dbReference type="Pfam" id="PF13861">
    <property type="entry name" value="FLgD_tudor"/>
    <property type="match status" value="1"/>
</dbReference>
<evidence type="ECO:0000256" key="1">
    <source>
        <dbReference type="ARBA" id="ARBA00010577"/>
    </source>
</evidence>
<protein>
    <recommendedName>
        <fullName evidence="2 5">Basal-body rod modification protein FlgD</fullName>
    </recommendedName>
</protein>
<dbReference type="Pfam" id="PF13860">
    <property type="entry name" value="FlgD_ig"/>
    <property type="match status" value="1"/>
</dbReference>